<dbReference type="InterPro" id="IPR035956">
    <property type="entry name" value="RimP_N_sf"/>
</dbReference>
<protein>
    <recommendedName>
        <fullName evidence="3">Ribosome maturation factor RimP</fullName>
    </recommendedName>
</protein>
<dbReference type="Gene3D" id="2.30.30.180">
    <property type="entry name" value="Ribosome maturation factor RimP, C-terminal domain"/>
    <property type="match status" value="1"/>
</dbReference>
<evidence type="ECO:0000256" key="2">
    <source>
        <dbReference type="ARBA" id="ARBA00022517"/>
    </source>
</evidence>
<dbReference type="Pfam" id="PF17384">
    <property type="entry name" value="DUF150_C"/>
    <property type="match status" value="1"/>
</dbReference>
<dbReference type="GO" id="GO:0005829">
    <property type="term" value="C:cytosol"/>
    <property type="evidence" value="ECO:0007669"/>
    <property type="project" value="TreeGrafter"/>
</dbReference>
<dbReference type="PANTHER" id="PTHR33867:SF1">
    <property type="entry name" value="RIBOSOME MATURATION FACTOR RIMP"/>
    <property type="match status" value="1"/>
</dbReference>
<dbReference type="InterPro" id="IPR028989">
    <property type="entry name" value="RimP_N"/>
</dbReference>
<reference evidence="5 6" key="1">
    <citation type="submission" date="2016-10" db="EMBL/GenBank/DDBJ databases">
        <authorList>
            <person name="de Groot N.N."/>
        </authorList>
    </citation>
    <scope>NUCLEOTIDE SEQUENCE [LARGE SCALE GENOMIC DNA]</scope>
    <source>
        <strain evidence="5 6">DSM 12271</strain>
    </source>
</reference>
<dbReference type="OrthoDB" id="9805006at2"/>
<dbReference type="GO" id="GO:0000028">
    <property type="term" value="P:ribosomal small subunit assembly"/>
    <property type="evidence" value="ECO:0007669"/>
    <property type="project" value="TreeGrafter"/>
</dbReference>
<dbReference type="GO" id="GO:0006412">
    <property type="term" value="P:translation"/>
    <property type="evidence" value="ECO:0007669"/>
    <property type="project" value="TreeGrafter"/>
</dbReference>
<comment type="function">
    <text evidence="3">Required for maturation of 30S ribosomal subunits.</text>
</comment>
<dbReference type="SMART" id="SM00651">
    <property type="entry name" value="Sm"/>
    <property type="match status" value="1"/>
</dbReference>
<keyword evidence="2 3" id="KW-0690">Ribosome biogenesis</keyword>
<dbReference type="AlphaFoldDB" id="A0A1I0WLS3"/>
<dbReference type="InterPro" id="IPR028998">
    <property type="entry name" value="RimP_C"/>
</dbReference>
<dbReference type="Gene3D" id="3.30.300.70">
    <property type="entry name" value="RimP-like superfamily, N-terminal"/>
    <property type="match status" value="1"/>
</dbReference>
<evidence type="ECO:0000313" key="6">
    <source>
        <dbReference type="Proteomes" id="UP000198619"/>
    </source>
</evidence>
<dbReference type="RefSeq" id="WP_090039332.1">
    <property type="nucleotide sequence ID" value="NZ_FOKI01000005.1"/>
</dbReference>
<comment type="similarity">
    <text evidence="3">Belongs to the RimP family.</text>
</comment>
<proteinExistence type="inferred from homology"/>
<feature type="domain" description="Sm" evidence="4">
    <location>
        <begin position="92"/>
        <end position="150"/>
    </location>
</feature>
<dbReference type="SUPFAM" id="SSF75420">
    <property type="entry name" value="YhbC-like, N-terminal domain"/>
    <property type="match status" value="1"/>
</dbReference>
<dbReference type="FunFam" id="3.30.300.70:FF:000001">
    <property type="entry name" value="Ribosome maturation factor RimP"/>
    <property type="match status" value="1"/>
</dbReference>
<gene>
    <name evidence="3" type="primary">rimP</name>
    <name evidence="5" type="ORF">SAMN04488528_1005191</name>
</gene>
<dbReference type="InterPro" id="IPR036847">
    <property type="entry name" value="RimP_C_sf"/>
</dbReference>
<dbReference type="Pfam" id="PF02576">
    <property type="entry name" value="RimP_N"/>
    <property type="match status" value="1"/>
</dbReference>
<dbReference type="InterPro" id="IPR001163">
    <property type="entry name" value="Sm_dom_euk/arc"/>
</dbReference>
<keyword evidence="1 3" id="KW-0963">Cytoplasm</keyword>
<accession>A0A1I0WLS3</accession>
<dbReference type="Proteomes" id="UP000198619">
    <property type="component" value="Unassembled WGS sequence"/>
</dbReference>
<evidence type="ECO:0000256" key="1">
    <source>
        <dbReference type="ARBA" id="ARBA00022490"/>
    </source>
</evidence>
<sequence>MKKEELSTSLEGLIKPVVEELGYELYHLEYVKEDRDYYLRVYIEKEEGIGLSDCEKTSRALSDVLDEKDPITEAYYLEISSPGINRFLHTSKHLANSIEKTVLVKLNKSLNSKKTYKGILKSFDDMHVNLQLEDNTEINIDRDSIKSINIEAF</sequence>
<evidence type="ECO:0000256" key="3">
    <source>
        <dbReference type="HAMAP-Rule" id="MF_01077"/>
    </source>
</evidence>
<comment type="subcellular location">
    <subcellularLocation>
        <location evidence="3">Cytoplasm</location>
    </subcellularLocation>
</comment>
<dbReference type="SUPFAM" id="SSF74942">
    <property type="entry name" value="YhbC-like, C-terminal domain"/>
    <property type="match status" value="1"/>
</dbReference>
<dbReference type="HAMAP" id="MF_01077">
    <property type="entry name" value="RimP"/>
    <property type="match status" value="1"/>
</dbReference>
<dbReference type="NCBIfam" id="NF000934">
    <property type="entry name" value="PRK00092.3-1"/>
    <property type="match status" value="1"/>
</dbReference>
<dbReference type="InterPro" id="IPR003728">
    <property type="entry name" value="Ribosome_maturation_RimP"/>
</dbReference>
<organism evidence="5 6">
    <name type="scientific">Clostridium frigidicarnis</name>
    <dbReference type="NCBI Taxonomy" id="84698"/>
    <lineage>
        <taxon>Bacteria</taxon>
        <taxon>Bacillati</taxon>
        <taxon>Bacillota</taxon>
        <taxon>Clostridia</taxon>
        <taxon>Eubacteriales</taxon>
        <taxon>Clostridiaceae</taxon>
        <taxon>Clostridium</taxon>
    </lineage>
</organism>
<dbReference type="PANTHER" id="PTHR33867">
    <property type="entry name" value="RIBOSOME MATURATION FACTOR RIMP"/>
    <property type="match status" value="1"/>
</dbReference>
<evidence type="ECO:0000259" key="4">
    <source>
        <dbReference type="SMART" id="SM00651"/>
    </source>
</evidence>
<dbReference type="EMBL" id="FOKI01000005">
    <property type="protein sequence ID" value="SFA89702.1"/>
    <property type="molecule type" value="Genomic_DNA"/>
</dbReference>
<evidence type="ECO:0000313" key="5">
    <source>
        <dbReference type="EMBL" id="SFA89702.1"/>
    </source>
</evidence>
<dbReference type="STRING" id="84698.SAMN04488528_1005191"/>
<keyword evidence="6" id="KW-1185">Reference proteome</keyword>
<name>A0A1I0WLS3_9CLOT</name>
<dbReference type="CDD" id="cd01734">
    <property type="entry name" value="YlxS_C"/>
    <property type="match status" value="1"/>
</dbReference>